<dbReference type="InterPro" id="IPR014721">
    <property type="entry name" value="Ribsml_uS5_D2-typ_fold_subgr"/>
</dbReference>
<dbReference type="GO" id="GO:0016887">
    <property type="term" value="F:ATP hydrolysis activity"/>
    <property type="evidence" value="ECO:0007669"/>
    <property type="project" value="InterPro"/>
</dbReference>
<dbReference type="HAMAP" id="MF_00149">
    <property type="entry name" value="DNA_mis_repair"/>
    <property type="match status" value="1"/>
</dbReference>
<dbReference type="Gene3D" id="3.30.565.10">
    <property type="entry name" value="Histidine kinase-like ATPase, C-terminal domain"/>
    <property type="match status" value="1"/>
</dbReference>
<evidence type="ECO:0000256" key="2">
    <source>
        <dbReference type="ARBA" id="ARBA00021975"/>
    </source>
</evidence>
<evidence type="ECO:0000259" key="8">
    <source>
        <dbReference type="SMART" id="SM01340"/>
    </source>
</evidence>
<dbReference type="CDD" id="cd16926">
    <property type="entry name" value="HATPase_MutL-MLH-PMS-like"/>
    <property type="match status" value="1"/>
</dbReference>
<dbReference type="InterPro" id="IPR014790">
    <property type="entry name" value="MutL_C"/>
</dbReference>
<protein>
    <recommendedName>
        <fullName evidence="2 5">DNA mismatch repair protein MutL</fullName>
    </recommendedName>
</protein>
<dbReference type="Pfam" id="PF01119">
    <property type="entry name" value="DNA_mis_repair"/>
    <property type="match status" value="1"/>
</dbReference>
<dbReference type="AlphaFoldDB" id="A0A558J331"/>
<dbReference type="Proteomes" id="UP000317288">
    <property type="component" value="Unassembled WGS sequence"/>
</dbReference>
<dbReference type="InterPro" id="IPR036890">
    <property type="entry name" value="HATPase_C_sf"/>
</dbReference>
<dbReference type="InterPro" id="IPR042120">
    <property type="entry name" value="MutL_C_dimsub"/>
</dbReference>
<dbReference type="GO" id="GO:0004519">
    <property type="term" value="F:endonuclease activity"/>
    <property type="evidence" value="ECO:0007669"/>
    <property type="project" value="UniProtKB-KW"/>
</dbReference>
<dbReference type="Gene3D" id="3.30.1540.20">
    <property type="entry name" value="MutL, C-terminal domain, dimerisation subdomain"/>
    <property type="match status" value="1"/>
</dbReference>
<dbReference type="Gene3D" id="3.30.1370.100">
    <property type="entry name" value="MutL, C-terminal domain, regulatory subdomain"/>
    <property type="match status" value="1"/>
</dbReference>
<dbReference type="GO" id="GO:0005524">
    <property type="term" value="F:ATP binding"/>
    <property type="evidence" value="ECO:0007669"/>
    <property type="project" value="InterPro"/>
</dbReference>
<dbReference type="CDD" id="cd03482">
    <property type="entry name" value="MutL_Trans_MutL"/>
    <property type="match status" value="1"/>
</dbReference>
<accession>A0A558J331</accession>
<comment type="caution">
    <text evidence="9">The sequence shown here is derived from an EMBL/GenBank/DDBJ whole genome shotgun (WGS) entry which is preliminary data.</text>
</comment>
<dbReference type="Gene3D" id="3.30.230.10">
    <property type="match status" value="1"/>
</dbReference>
<gene>
    <name evidence="5 9" type="primary">mutL</name>
    <name evidence="9" type="ORF">FQP89_20125</name>
</gene>
<dbReference type="SUPFAM" id="SSF55874">
    <property type="entry name" value="ATPase domain of HSP90 chaperone/DNA topoisomerase II/histidine kinase"/>
    <property type="match status" value="1"/>
</dbReference>
<dbReference type="InterPro" id="IPR042121">
    <property type="entry name" value="MutL_C_regsub"/>
</dbReference>
<organism evidence="9 10">
    <name type="scientific">Vreelandella titanicae</name>
    <dbReference type="NCBI Taxonomy" id="664683"/>
    <lineage>
        <taxon>Bacteria</taxon>
        <taxon>Pseudomonadati</taxon>
        <taxon>Pseudomonadota</taxon>
        <taxon>Gammaproteobacteria</taxon>
        <taxon>Oceanospirillales</taxon>
        <taxon>Halomonadaceae</taxon>
        <taxon>Vreelandella</taxon>
    </lineage>
</organism>
<keyword evidence="3 5" id="KW-0227">DNA damage</keyword>
<keyword evidence="4 5" id="KW-0234">DNA repair</keyword>
<dbReference type="InterPro" id="IPR020667">
    <property type="entry name" value="DNA_mismatch_repair_MutL"/>
</dbReference>
<evidence type="ECO:0000256" key="5">
    <source>
        <dbReference type="HAMAP-Rule" id="MF_00149"/>
    </source>
</evidence>
<evidence type="ECO:0000256" key="6">
    <source>
        <dbReference type="SAM" id="MobiDB-lite"/>
    </source>
</evidence>
<dbReference type="InterPro" id="IPR013507">
    <property type="entry name" value="DNA_mismatch_S5_2-like"/>
</dbReference>
<dbReference type="GO" id="GO:0032300">
    <property type="term" value="C:mismatch repair complex"/>
    <property type="evidence" value="ECO:0007669"/>
    <property type="project" value="InterPro"/>
</dbReference>
<dbReference type="GO" id="GO:0140664">
    <property type="term" value="F:ATP-dependent DNA damage sensor activity"/>
    <property type="evidence" value="ECO:0007669"/>
    <property type="project" value="InterPro"/>
</dbReference>
<dbReference type="RefSeq" id="WP_144814917.1">
    <property type="nucleotide sequence ID" value="NZ_VNFE01000007.1"/>
</dbReference>
<dbReference type="PANTHER" id="PTHR10073:SF12">
    <property type="entry name" value="DNA MISMATCH REPAIR PROTEIN MLH1"/>
    <property type="match status" value="1"/>
</dbReference>
<keyword evidence="9" id="KW-0255">Endonuclease</keyword>
<dbReference type="EMBL" id="VNFE01000007">
    <property type="protein sequence ID" value="TVU88010.1"/>
    <property type="molecule type" value="Genomic_DNA"/>
</dbReference>
<dbReference type="SUPFAM" id="SSF118116">
    <property type="entry name" value="DNA mismatch repair protein MutL"/>
    <property type="match status" value="1"/>
</dbReference>
<proteinExistence type="inferred from homology"/>
<evidence type="ECO:0000313" key="9">
    <source>
        <dbReference type="EMBL" id="TVU88010.1"/>
    </source>
</evidence>
<feature type="domain" description="MutL C-terminal dimerisation" evidence="7">
    <location>
        <begin position="451"/>
        <end position="595"/>
    </location>
</feature>
<dbReference type="SUPFAM" id="SSF54211">
    <property type="entry name" value="Ribosomal protein S5 domain 2-like"/>
    <property type="match status" value="1"/>
</dbReference>
<evidence type="ECO:0000259" key="7">
    <source>
        <dbReference type="SMART" id="SM00853"/>
    </source>
</evidence>
<keyword evidence="9" id="KW-0378">Hydrolase</keyword>
<dbReference type="InterPro" id="IPR014762">
    <property type="entry name" value="DNA_mismatch_repair_CS"/>
</dbReference>
<dbReference type="FunFam" id="3.30.565.10:FF:000003">
    <property type="entry name" value="DNA mismatch repair endonuclease MutL"/>
    <property type="match status" value="1"/>
</dbReference>
<dbReference type="Pfam" id="PF08676">
    <property type="entry name" value="MutL_C"/>
    <property type="match status" value="1"/>
</dbReference>
<evidence type="ECO:0000256" key="1">
    <source>
        <dbReference type="ARBA" id="ARBA00006082"/>
    </source>
</evidence>
<reference evidence="9 10" key="1">
    <citation type="submission" date="2019-07" db="EMBL/GenBank/DDBJ databases">
        <title>Diversity of Bacteria from Kongsfjorden, Arctic.</title>
        <authorList>
            <person name="Yu Y."/>
        </authorList>
    </citation>
    <scope>NUCLEOTIDE SEQUENCE [LARGE SCALE GENOMIC DNA]</scope>
    <source>
        <strain evidence="9 10">SM1922</strain>
    </source>
</reference>
<dbReference type="InterPro" id="IPR002099">
    <property type="entry name" value="MutL/Mlh/PMS"/>
</dbReference>
<sequence>MTATAPRIHVLDPRLANQIAAGEVVERPSSVTKELIENAIDAGSQRIEVEIEQGGARLIKVRDDGIGIGEQDLPLALARHATSKIGSLEDLEGVSSLGFRGEALASISSVSRLELISNAEEDPRHGWRVVAEGRGMDARVTPAPHPRGTSVGVRDLFFNTPARRKFLRTEKTEFAHVEEAFRRQALSRYDITWVLRHNQKVIHQLPAGHSASARERRIASLLGENFIEHARYIEREVGGLRLSGWVGLPTHSRSQADQQYFFVNGRVVRDRLVAHAVRQAYRDVLFNGRHPVFVLYLELDPDVVDVNVHPTKHEVRFRDGRMVHDFLYSSLHHCLASAKPAESSGDSSGEGVADEANTPGASPQGVASEASAEQPRWQQQGIALTHSPDRHPGAARVRRFMQGYQALHPDHEETLLTPQPNVPSERGSEVREAPLAMPDNDPTAAPPLGFALGQLHGIYILAQNAEGLVLVDMHAAHERIVYERMKTQLAAAKGLDAQPLLVPVSIAASRAEVATAESEQQAISQLGIELDIAGPETLLVRQLPALLAQADPEALVRQMLEELARYGRTHQVEARLHELLSTMACHGSVRANRRLTIDEMNALLRDMERTERSDQCNHGRPTWTQMGLKALDRLFLRGQ</sequence>
<dbReference type="NCBIfam" id="TIGR00585">
    <property type="entry name" value="mutl"/>
    <property type="match status" value="1"/>
</dbReference>
<evidence type="ECO:0000256" key="3">
    <source>
        <dbReference type="ARBA" id="ARBA00022763"/>
    </source>
</evidence>
<dbReference type="SMART" id="SM00853">
    <property type="entry name" value="MutL_C"/>
    <property type="match status" value="1"/>
</dbReference>
<comment type="function">
    <text evidence="5">This protein is involved in the repair of mismatches in DNA. It is required for dam-dependent methyl-directed DNA mismatch repair. May act as a 'molecular matchmaker', a protein that promotes the formation of a stable complex between two or more DNA-binding proteins in an ATP-dependent manner without itself being part of a final effector complex.</text>
</comment>
<keyword evidence="9" id="KW-0540">Nuclease</keyword>
<dbReference type="NCBIfam" id="NF000949">
    <property type="entry name" value="PRK00095.1-2"/>
    <property type="match status" value="1"/>
</dbReference>
<evidence type="ECO:0000256" key="4">
    <source>
        <dbReference type="ARBA" id="ARBA00023204"/>
    </source>
</evidence>
<dbReference type="PROSITE" id="PS00058">
    <property type="entry name" value="DNA_MISMATCH_REPAIR_1"/>
    <property type="match status" value="1"/>
</dbReference>
<dbReference type="GO" id="GO:0006298">
    <property type="term" value="P:mismatch repair"/>
    <property type="evidence" value="ECO:0007669"/>
    <property type="project" value="UniProtKB-UniRule"/>
</dbReference>
<dbReference type="InterPro" id="IPR038973">
    <property type="entry name" value="MutL/Mlh/Pms-like"/>
</dbReference>
<dbReference type="InterPro" id="IPR037198">
    <property type="entry name" value="MutL_C_sf"/>
</dbReference>
<dbReference type="SMART" id="SM01340">
    <property type="entry name" value="DNA_mis_repair"/>
    <property type="match status" value="1"/>
</dbReference>
<evidence type="ECO:0000313" key="10">
    <source>
        <dbReference type="Proteomes" id="UP000317288"/>
    </source>
</evidence>
<feature type="region of interest" description="Disordered" evidence="6">
    <location>
        <begin position="339"/>
        <end position="378"/>
    </location>
</feature>
<name>A0A558J331_9GAMM</name>
<dbReference type="PANTHER" id="PTHR10073">
    <property type="entry name" value="DNA MISMATCH REPAIR PROTEIN MLH, PMS, MUTL"/>
    <property type="match status" value="1"/>
</dbReference>
<dbReference type="Pfam" id="PF13589">
    <property type="entry name" value="HATPase_c_3"/>
    <property type="match status" value="1"/>
</dbReference>
<dbReference type="GO" id="GO:0030983">
    <property type="term" value="F:mismatched DNA binding"/>
    <property type="evidence" value="ECO:0007669"/>
    <property type="project" value="InterPro"/>
</dbReference>
<feature type="domain" description="DNA mismatch repair protein S5" evidence="8">
    <location>
        <begin position="218"/>
        <end position="336"/>
    </location>
</feature>
<dbReference type="InterPro" id="IPR020568">
    <property type="entry name" value="Ribosomal_Su5_D2-typ_SF"/>
</dbReference>
<comment type="similarity">
    <text evidence="1 5">Belongs to the DNA mismatch repair MutL/HexB family.</text>
</comment>
<dbReference type="FunFam" id="3.30.230.10:FF:000013">
    <property type="entry name" value="DNA mismatch repair endonuclease MutL"/>
    <property type="match status" value="1"/>
</dbReference>